<reference evidence="4 5" key="1">
    <citation type="submission" date="2017-09" db="EMBL/GenBank/DDBJ databases">
        <title>Bacterial strain isolated from the female urinary microbiota.</title>
        <authorList>
            <person name="Thomas-White K."/>
            <person name="Kumar N."/>
            <person name="Forster S."/>
            <person name="Putonti C."/>
            <person name="Lawley T."/>
            <person name="Wolfe A.J."/>
        </authorList>
    </citation>
    <scope>NUCLEOTIDE SEQUENCE [LARGE SCALE GENOMIC DNA]</scope>
    <source>
        <strain evidence="4 5">UMB0240</strain>
    </source>
</reference>
<comment type="caution">
    <text evidence="4">The sequence shown here is derived from an EMBL/GenBank/DDBJ whole genome shotgun (WGS) entry which is preliminary data.</text>
</comment>
<dbReference type="Pfam" id="PF01557">
    <property type="entry name" value="FAA_hydrolase"/>
    <property type="match status" value="1"/>
</dbReference>
<feature type="domain" description="Fumarylacetoacetase-like C-terminal" evidence="3">
    <location>
        <begin position="87"/>
        <end position="293"/>
    </location>
</feature>
<keyword evidence="5" id="KW-1185">Reference proteome</keyword>
<dbReference type="PANTHER" id="PTHR42796:SF4">
    <property type="entry name" value="FUMARYLACETOACETATE HYDROLASE DOMAIN-CONTAINING PROTEIN 2A"/>
    <property type="match status" value="1"/>
</dbReference>
<dbReference type="FunFam" id="3.90.850.10:FF:000002">
    <property type="entry name" value="2-hydroxyhepta-2,4-diene-1,7-dioate isomerase"/>
    <property type="match status" value="1"/>
</dbReference>
<dbReference type="GO" id="GO:0046872">
    <property type="term" value="F:metal ion binding"/>
    <property type="evidence" value="ECO:0007669"/>
    <property type="project" value="UniProtKB-KW"/>
</dbReference>
<dbReference type="InterPro" id="IPR036663">
    <property type="entry name" value="Fumarylacetoacetase_C_sf"/>
</dbReference>
<name>A0A2N6UEK8_9LACT</name>
<dbReference type="EMBL" id="PNHQ01000006">
    <property type="protein sequence ID" value="PMC80031.1"/>
    <property type="molecule type" value="Genomic_DNA"/>
</dbReference>
<dbReference type="OrthoDB" id="9805307at2"/>
<dbReference type="InterPro" id="IPR011234">
    <property type="entry name" value="Fumarylacetoacetase-like_C"/>
</dbReference>
<accession>A0A2N6UEK8</accession>
<evidence type="ECO:0000313" key="5">
    <source>
        <dbReference type="Proteomes" id="UP000235701"/>
    </source>
</evidence>
<proteinExistence type="inferred from homology"/>
<dbReference type="AlphaFoldDB" id="A0A2N6UEK8"/>
<dbReference type="GO" id="GO:0016787">
    <property type="term" value="F:hydrolase activity"/>
    <property type="evidence" value="ECO:0007669"/>
    <property type="project" value="UniProtKB-KW"/>
</dbReference>
<dbReference type="GO" id="GO:0019752">
    <property type="term" value="P:carboxylic acid metabolic process"/>
    <property type="evidence" value="ECO:0007669"/>
    <property type="project" value="UniProtKB-ARBA"/>
</dbReference>
<evidence type="ECO:0000256" key="2">
    <source>
        <dbReference type="ARBA" id="ARBA00022723"/>
    </source>
</evidence>
<dbReference type="GO" id="GO:0016853">
    <property type="term" value="F:isomerase activity"/>
    <property type="evidence" value="ECO:0007669"/>
    <property type="project" value="UniProtKB-ARBA"/>
</dbReference>
<evidence type="ECO:0000313" key="4">
    <source>
        <dbReference type="EMBL" id="PMC80031.1"/>
    </source>
</evidence>
<evidence type="ECO:0000259" key="3">
    <source>
        <dbReference type="Pfam" id="PF01557"/>
    </source>
</evidence>
<sequence length="297" mass="32963">MKFLQYYKANSDNIHVGIESEFGIIDLSEASETLGIPVPNQMKAIIQGSHEDHIQQILDYYTHHAHEVSFVDESTISYAPVVNNPEKIICVGLNYHDHVSESSISDTPDEPVLFSKFNNALASHQQVIPLNSRGVQFDYEGELAVIIGKKAKNVPKDSALDAVFGYAVANDVSVRDLQFKSGQWLLGKSNDFSAPIGPYLTTKDQVDVNRLNIKTFRNGELVQSANTQQMIFNVAEIVSYISEYMTLQAGDIILTGTPSGVVLGYPKNAQNWLKTGDEITVEIEHLGRLTNTFEVEK</sequence>
<organism evidence="4 5">
    <name type="scientific">Aerococcus viridans</name>
    <dbReference type="NCBI Taxonomy" id="1377"/>
    <lineage>
        <taxon>Bacteria</taxon>
        <taxon>Bacillati</taxon>
        <taxon>Bacillota</taxon>
        <taxon>Bacilli</taxon>
        <taxon>Lactobacillales</taxon>
        <taxon>Aerococcaceae</taxon>
        <taxon>Aerococcus</taxon>
    </lineage>
</organism>
<gene>
    <name evidence="4" type="ORF">CJ191_03570</name>
</gene>
<dbReference type="PANTHER" id="PTHR42796">
    <property type="entry name" value="FUMARYLACETOACETATE HYDROLASE DOMAIN-CONTAINING PROTEIN 2A-RELATED"/>
    <property type="match status" value="1"/>
</dbReference>
<dbReference type="InterPro" id="IPR051121">
    <property type="entry name" value="FAH"/>
</dbReference>
<keyword evidence="4" id="KW-0378">Hydrolase</keyword>
<dbReference type="RefSeq" id="WP_070467489.1">
    <property type="nucleotide sequence ID" value="NZ_PNHQ01000006.1"/>
</dbReference>
<comment type="similarity">
    <text evidence="1">Belongs to the FAH family.</text>
</comment>
<protein>
    <submittedName>
        <fullName evidence="4">FAA hydrolase family protein</fullName>
    </submittedName>
</protein>
<dbReference type="Proteomes" id="UP000235701">
    <property type="component" value="Unassembled WGS sequence"/>
</dbReference>
<dbReference type="SUPFAM" id="SSF56529">
    <property type="entry name" value="FAH"/>
    <property type="match status" value="1"/>
</dbReference>
<keyword evidence="2" id="KW-0479">Metal-binding</keyword>
<dbReference type="Gene3D" id="3.90.850.10">
    <property type="entry name" value="Fumarylacetoacetase-like, C-terminal domain"/>
    <property type="match status" value="1"/>
</dbReference>
<evidence type="ECO:0000256" key="1">
    <source>
        <dbReference type="ARBA" id="ARBA00010211"/>
    </source>
</evidence>